<sequence length="308" mass="34068">MVLSIALDKEFYTTGDTLSGRAIVDTAPSHATELVLTVVGKEKVVLPASTKAKEATKQSHTFFEKTVDCDPILLVVAKIPPLAASTSVAFQLDWPEELPGSYENVRHAGLRAKIKYTLHARLIDDQSQMAHTKNSLLLYGTTTYVAKPYSDNQSQKILFLKCLSQGQCSVQMTLDKNIYALGDRIQITADIQNSSRRRVRCIHYMCTQDVRVRVGRENLLFSSHVGSQTCAGLAPYKSIVRTDCCDALLNNMYPSTEGKLLRVDYTLHVVVEIPSCPNVELDLPIVVGAPHSTIFLPPPTPMHLKKNV</sequence>
<dbReference type="SUPFAM" id="SSF81296">
    <property type="entry name" value="E set domains"/>
    <property type="match status" value="1"/>
</dbReference>
<proteinExistence type="predicted"/>
<dbReference type="Proteomes" id="UP000243579">
    <property type="component" value="Unassembled WGS sequence"/>
</dbReference>
<dbReference type="GO" id="GO:0005737">
    <property type="term" value="C:cytoplasm"/>
    <property type="evidence" value="ECO:0007669"/>
    <property type="project" value="TreeGrafter"/>
</dbReference>
<evidence type="ECO:0000313" key="2">
    <source>
        <dbReference type="EMBL" id="OQR86609.1"/>
    </source>
</evidence>
<dbReference type="EMBL" id="JNBR01001493">
    <property type="protein sequence ID" value="OQR86609.1"/>
    <property type="molecule type" value="Genomic_DNA"/>
</dbReference>
<accession>A0A1V9YLM0</accession>
<organism evidence="2 3">
    <name type="scientific">Achlya hypogyna</name>
    <name type="common">Oomycete</name>
    <name type="synonym">Protoachlya hypogyna</name>
    <dbReference type="NCBI Taxonomy" id="1202772"/>
    <lineage>
        <taxon>Eukaryota</taxon>
        <taxon>Sar</taxon>
        <taxon>Stramenopiles</taxon>
        <taxon>Oomycota</taxon>
        <taxon>Saprolegniomycetes</taxon>
        <taxon>Saprolegniales</taxon>
        <taxon>Achlyaceae</taxon>
        <taxon>Achlya</taxon>
    </lineage>
</organism>
<dbReference type="PANTHER" id="PTHR11188">
    <property type="entry name" value="ARRESTIN DOMAIN CONTAINING PROTEIN"/>
    <property type="match status" value="1"/>
</dbReference>
<dbReference type="InterPro" id="IPR050357">
    <property type="entry name" value="Arrestin_domain-protein"/>
</dbReference>
<protein>
    <recommendedName>
        <fullName evidence="1">Arrestin C-terminal-like domain-containing protein</fullName>
    </recommendedName>
</protein>
<dbReference type="InterPro" id="IPR014752">
    <property type="entry name" value="Arrestin-like_C"/>
</dbReference>
<dbReference type="STRING" id="1202772.A0A1V9YLM0"/>
<dbReference type="Pfam" id="PF02752">
    <property type="entry name" value="Arrestin_C"/>
    <property type="match status" value="1"/>
</dbReference>
<dbReference type="InterPro" id="IPR011022">
    <property type="entry name" value="Arrestin_C-like"/>
</dbReference>
<comment type="caution">
    <text evidence="2">The sequence shown here is derived from an EMBL/GenBank/DDBJ whole genome shotgun (WGS) entry which is preliminary data.</text>
</comment>
<dbReference type="SMART" id="SM01017">
    <property type="entry name" value="Arrestin_C"/>
    <property type="match status" value="1"/>
</dbReference>
<evidence type="ECO:0000313" key="3">
    <source>
        <dbReference type="Proteomes" id="UP000243579"/>
    </source>
</evidence>
<evidence type="ECO:0000259" key="1">
    <source>
        <dbReference type="SMART" id="SM01017"/>
    </source>
</evidence>
<gene>
    <name evidence="2" type="ORF">ACHHYP_10356</name>
</gene>
<dbReference type="InterPro" id="IPR014756">
    <property type="entry name" value="Ig_E-set"/>
</dbReference>
<dbReference type="Gene3D" id="2.60.40.640">
    <property type="match status" value="2"/>
</dbReference>
<dbReference type="OrthoDB" id="2333384at2759"/>
<dbReference type="AlphaFoldDB" id="A0A1V9YLM0"/>
<reference evidence="2 3" key="1">
    <citation type="journal article" date="2014" name="Genome Biol. Evol.">
        <title>The secreted proteins of Achlya hypogyna and Thraustotheca clavata identify the ancestral oomycete secretome and reveal gene acquisitions by horizontal gene transfer.</title>
        <authorList>
            <person name="Misner I."/>
            <person name="Blouin N."/>
            <person name="Leonard G."/>
            <person name="Richards T.A."/>
            <person name="Lane C.E."/>
        </authorList>
    </citation>
    <scope>NUCLEOTIDE SEQUENCE [LARGE SCALE GENOMIC DNA]</scope>
    <source>
        <strain evidence="2 3">ATCC 48635</strain>
    </source>
</reference>
<name>A0A1V9YLM0_ACHHY</name>
<feature type="domain" description="Arrestin C-terminal-like" evidence="1">
    <location>
        <begin position="164"/>
        <end position="292"/>
    </location>
</feature>
<keyword evidence="3" id="KW-1185">Reference proteome</keyword>
<dbReference type="PANTHER" id="PTHR11188:SF17">
    <property type="entry name" value="FI21816P1"/>
    <property type="match status" value="1"/>
</dbReference>
<dbReference type="GO" id="GO:0015031">
    <property type="term" value="P:protein transport"/>
    <property type="evidence" value="ECO:0007669"/>
    <property type="project" value="TreeGrafter"/>
</dbReference>